<evidence type="ECO:0000313" key="1">
    <source>
        <dbReference type="EMBL" id="GFT10231.1"/>
    </source>
</evidence>
<reference evidence="1" key="1">
    <citation type="submission" date="2020-08" db="EMBL/GenBank/DDBJ databases">
        <title>Multicomponent nature underlies the extraordinary mechanical properties of spider dragline silk.</title>
        <authorList>
            <person name="Kono N."/>
            <person name="Nakamura H."/>
            <person name="Mori M."/>
            <person name="Yoshida Y."/>
            <person name="Ohtoshi R."/>
            <person name="Malay A.D."/>
            <person name="Moran D.A.P."/>
            <person name="Tomita M."/>
            <person name="Numata K."/>
            <person name="Arakawa K."/>
        </authorList>
    </citation>
    <scope>NUCLEOTIDE SEQUENCE</scope>
</reference>
<gene>
    <name evidence="1" type="ORF">NPIL_638901</name>
</gene>
<dbReference type="EMBL" id="BMAW01057350">
    <property type="protein sequence ID" value="GFT10231.1"/>
    <property type="molecule type" value="Genomic_DNA"/>
</dbReference>
<dbReference type="Proteomes" id="UP000887013">
    <property type="component" value="Unassembled WGS sequence"/>
</dbReference>
<organism evidence="1 2">
    <name type="scientific">Nephila pilipes</name>
    <name type="common">Giant wood spider</name>
    <name type="synonym">Nephila maculata</name>
    <dbReference type="NCBI Taxonomy" id="299642"/>
    <lineage>
        <taxon>Eukaryota</taxon>
        <taxon>Metazoa</taxon>
        <taxon>Ecdysozoa</taxon>
        <taxon>Arthropoda</taxon>
        <taxon>Chelicerata</taxon>
        <taxon>Arachnida</taxon>
        <taxon>Araneae</taxon>
        <taxon>Araneomorphae</taxon>
        <taxon>Entelegynae</taxon>
        <taxon>Araneoidea</taxon>
        <taxon>Nephilidae</taxon>
        <taxon>Nephila</taxon>
    </lineage>
</organism>
<keyword evidence="2" id="KW-1185">Reference proteome</keyword>
<comment type="caution">
    <text evidence="1">The sequence shown here is derived from an EMBL/GenBank/DDBJ whole genome shotgun (WGS) entry which is preliminary data.</text>
</comment>
<proteinExistence type="predicted"/>
<protein>
    <submittedName>
        <fullName evidence="1">Uncharacterized protein</fullName>
    </submittedName>
</protein>
<sequence>MYDRINFIVQSNYLKPPRLLKEIISYGNSEGIGGSGCASDAKQISTYEALKHLKAYCGARKVRKLDSFTGDEEIRAACIVVLYGIQFRRKLLSEQ</sequence>
<evidence type="ECO:0000313" key="2">
    <source>
        <dbReference type="Proteomes" id="UP000887013"/>
    </source>
</evidence>
<name>A0A8X6NF07_NEPPI</name>
<accession>A0A8X6NF07</accession>
<dbReference type="AlphaFoldDB" id="A0A8X6NF07"/>